<gene>
    <name evidence="6" type="ORF">CYY_009080</name>
</gene>
<evidence type="ECO:0000313" key="6">
    <source>
        <dbReference type="EMBL" id="KAF2069605.1"/>
    </source>
</evidence>
<dbReference type="PANTHER" id="PTHR31378">
    <property type="entry name" value="EGF-LIKE DOMAIN-CONTAINING PROTEIN-RELATED-RELATED"/>
    <property type="match status" value="1"/>
</dbReference>
<dbReference type="Pfam" id="PF24893">
    <property type="entry name" value="DUF7743"/>
    <property type="match status" value="1"/>
</dbReference>
<sequence length="1039" mass="115110">MKTRLYLFIFICLLLIRESYPTSVFFFEKTSQTYYNSANNECVITFRASILNAIPYNLLLDGSDCSLTPPLLPMAFGDYDYYHTIELKCPLGSDQVKLLVQNTVSGTESMYTSPESGYICESAPSSFDVTLYQIGPLLSKQLNVLSLRVEGYKRKSTLQASVITVGGSFSCMLQQSSYDPSSFDLYIYLSLVQTPGTMEYEPVIRLSETSNTWYLDIALFIDIQDSDTLVAPASLFGKTFHAYQGPVFMMVEVNGPIEHKYLYLDHENPSQGSLSQFSVMPISGSSTTSTLVLIKAMPVIYVPQGDTFQVNFMGWSSGAPYLLGYNMLSNGDLPELFSNVFLSLNSSMLEIQFDVLENTFYQITTTLGDHTTDFDIKYPYGILSGTLNNYRFASTDLMSYYYAYLKLTVNIANLVTSPGIVTNISPPSQMDMVPPTLQNISLTHVYNHTYVLRAHITDDSSGFAVASFGFGRDLLVSDIVQGTPLDGHYEMLVQGYGQITSYYAVVDNTGNSFFNYPNRLLHNGVLIPSLADPISPSDITYFRFVPALVDTTTQGQACTLLFNFTNAGPRNQIIFLINDVSNILKSLDDPANFYSYDSAEQMFKIQFWVPKGYYGGNLNFYLGRPPTIFTSDQLLNTFGPSYSLTVVNSDANQTPPMITDVQLLGSVNSLVWTVTVVTKGKTLNTAEFRITSELDAVGFTYLFTMANATNISPDQSSAEYVITLIPGPDCRSQTYIISYALLIDSDGLMSAIGDQKLIDAYASKNFDVATQQASTCASNPDGLPPKLTSWIVKLPDNYNTFGLNRSVDVFFTVKDDDSPLSTRHIPIVYLSTFTGNRALSTANNPRGRYTCKTTVQQMVSEFTIDYMASCYPDIGFGYPGMVLLSVYGMVDQQLNMAGYSSNELAKANYQHFVDSSVINLNPLLLGWNEITTTPSKLTITGRRMGTLETPGTVQIKFGSTFIDLPQAFDYYTNFELSLTVQSLYPFYLRIVKDENGGKLYSNEIYIVPRGSIPYESSSSDSGSSLSSQSTSSSSSSSHQ</sequence>
<dbReference type="PANTHER" id="PTHR31378:SF31">
    <property type="entry name" value="EGF-LIKE DOMAIN-CONTAINING PROTEIN"/>
    <property type="match status" value="1"/>
</dbReference>
<organism evidence="6 7">
    <name type="scientific">Polysphondylium violaceum</name>
    <dbReference type="NCBI Taxonomy" id="133409"/>
    <lineage>
        <taxon>Eukaryota</taxon>
        <taxon>Amoebozoa</taxon>
        <taxon>Evosea</taxon>
        <taxon>Eumycetozoa</taxon>
        <taxon>Dictyostelia</taxon>
        <taxon>Dictyosteliales</taxon>
        <taxon>Dictyosteliaceae</taxon>
        <taxon>Polysphondylium</taxon>
    </lineage>
</organism>
<evidence type="ECO:0000256" key="1">
    <source>
        <dbReference type="SAM" id="MobiDB-lite"/>
    </source>
</evidence>
<name>A0A8J4PMK6_9MYCE</name>
<dbReference type="InterPro" id="IPR056645">
    <property type="entry name" value="DUF7743"/>
</dbReference>
<feature type="signal peptide" evidence="2">
    <location>
        <begin position="1"/>
        <end position="21"/>
    </location>
</feature>
<dbReference type="InterPro" id="IPR055462">
    <property type="entry name" value="DUF7034"/>
</dbReference>
<evidence type="ECO:0000259" key="4">
    <source>
        <dbReference type="Pfam" id="PF23034"/>
    </source>
</evidence>
<dbReference type="Pfam" id="PF23033">
    <property type="entry name" value="DUF7034"/>
    <property type="match status" value="1"/>
</dbReference>
<feature type="compositionally biased region" description="Low complexity" evidence="1">
    <location>
        <begin position="1016"/>
        <end position="1039"/>
    </location>
</feature>
<dbReference type="AlphaFoldDB" id="A0A8J4PMK6"/>
<feature type="non-terminal residue" evidence="6">
    <location>
        <position position="1039"/>
    </location>
</feature>
<accession>A0A8J4PMK6</accession>
<dbReference type="Proteomes" id="UP000695562">
    <property type="component" value="Unassembled WGS sequence"/>
</dbReference>
<protein>
    <recommendedName>
        <fullName evidence="8">IPT/TIG domain-containing protein</fullName>
    </recommendedName>
</protein>
<feature type="chain" id="PRO_5035319242" description="IPT/TIG domain-containing protein" evidence="2">
    <location>
        <begin position="22"/>
        <end position="1039"/>
    </location>
</feature>
<evidence type="ECO:0000259" key="5">
    <source>
        <dbReference type="Pfam" id="PF24893"/>
    </source>
</evidence>
<feature type="domain" description="DUF7034" evidence="3">
    <location>
        <begin position="785"/>
        <end position="916"/>
    </location>
</feature>
<evidence type="ECO:0008006" key="8">
    <source>
        <dbReference type="Google" id="ProtNLM"/>
    </source>
</evidence>
<feature type="region of interest" description="Disordered" evidence="1">
    <location>
        <begin position="1015"/>
        <end position="1039"/>
    </location>
</feature>
<dbReference type="Pfam" id="PF23034">
    <property type="entry name" value="DUF7035"/>
    <property type="match status" value="1"/>
</dbReference>
<reference evidence="6" key="1">
    <citation type="submission" date="2020-01" db="EMBL/GenBank/DDBJ databases">
        <title>Development of genomics and gene disruption for Polysphondylium violaceum indicates a role for the polyketide synthase stlB in stalk morphogenesis.</title>
        <authorList>
            <person name="Narita B."/>
            <person name="Kawabe Y."/>
            <person name="Kin K."/>
            <person name="Saito T."/>
            <person name="Gibbs R."/>
            <person name="Kuspa A."/>
            <person name="Muzny D."/>
            <person name="Queller D."/>
            <person name="Richards S."/>
            <person name="Strassman J."/>
            <person name="Sucgang R."/>
            <person name="Worley K."/>
            <person name="Schaap P."/>
        </authorList>
    </citation>
    <scope>NUCLEOTIDE SEQUENCE</scope>
    <source>
        <strain evidence="6">QSvi11</strain>
    </source>
</reference>
<keyword evidence="7" id="KW-1185">Reference proteome</keyword>
<evidence type="ECO:0000313" key="7">
    <source>
        <dbReference type="Proteomes" id="UP000695562"/>
    </source>
</evidence>
<dbReference type="InterPro" id="IPR055463">
    <property type="entry name" value="DUF7035"/>
</dbReference>
<comment type="caution">
    <text evidence="6">The sequence shown here is derived from an EMBL/GenBank/DDBJ whole genome shotgun (WGS) entry which is preliminary data.</text>
</comment>
<feature type="domain" description="DUF7035" evidence="4">
    <location>
        <begin position="653"/>
        <end position="756"/>
    </location>
</feature>
<dbReference type="EMBL" id="AJWJ01000632">
    <property type="protein sequence ID" value="KAF2069605.1"/>
    <property type="molecule type" value="Genomic_DNA"/>
</dbReference>
<evidence type="ECO:0000259" key="3">
    <source>
        <dbReference type="Pfam" id="PF23033"/>
    </source>
</evidence>
<keyword evidence="2" id="KW-0732">Signal</keyword>
<feature type="domain" description="DUF7743" evidence="5">
    <location>
        <begin position="430"/>
        <end position="513"/>
    </location>
</feature>
<evidence type="ECO:0000256" key="2">
    <source>
        <dbReference type="SAM" id="SignalP"/>
    </source>
</evidence>
<proteinExistence type="predicted"/>